<protein>
    <submittedName>
        <fullName evidence="1">Uncharacterized protein</fullName>
    </submittedName>
</protein>
<dbReference type="EMBL" id="ACFU01000006">
    <property type="protein sequence ID" value="EEF14444.1"/>
    <property type="molecule type" value="Genomic_DNA"/>
</dbReference>
<dbReference type="Proteomes" id="UP000003082">
    <property type="component" value="Unassembled WGS sequence"/>
</dbReference>
<accession>B9D0I4</accession>
<evidence type="ECO:0000313" key="2">
    <source>
        <dbReference type="Proteomes" id="UP000003082"/>
    </source>
</evidence>
<evidence type="ECO:0000313" key="1">
    <source>
        <dbReference type="EMBL" id="EEF14444.1"/>
    </source>
</evidence>
<reference evidence="1 2" key="1">
    <citation type="submission" date="2008-08" db="EMBL/GenBank/DDBJ databases">
        <authorList>
            <person name="Madupu R."/>
            <person name="Durkin A.S."/>
            <person name="Torralba M."/>
            <person name="Methe B."/>
            <person name="Sutton G.G."/>
            <person name="Strausberg R.L."/>
            <person name="Nelson K.E."/>
        </authorList>
    </citation>
    <scope>NUCLEOTIDE SEQUENCE [LARGE SCALE GENOMIC DNA]</scope>
    <source>
        <strain evidence="1 2">RM3267</strain>
    </source>
</reference>
<name>B9D0I4_CAMRE</name>
<dbReference type="AlphaFoldDB" id="B9D0I4"/>
<organism evidence="1 2">
    <name type="scientific">Campylobacter rectus RM3267</name>
    <dbReference type="NCBI Taxonomy" id="553218"/>
    <lineage>
        <taxon>Bacteria</taxon>
        <taxon>Pseudomonadati</taxon>
        <taxon>Campylobacterota</taxon>
        <taxon>Epsilonproteobacteria</taxon>
        <taxon>Campylobacterales</taxon>
        <taxon>Campylobacteraceae</taxon>
        <taxon>Campylobacter</taxon>
    </lineage>
</organism>
<proteinExistence type="predicted"/>
<sequence length="40" mass="4800">MFAFWITRYQDGNKTRLNLKCVFAQGYFIGCQKILNLKRI</sequence>
<keyword evidence="2" id="KW-1185">Reference proteome</keyword>
<comment type="caution">
    <text evidence="1">The sequence shown here is derived from an EMBL/GenBank/DDBJ whole genome shotgun (WGS) entry which is preliminary data.</text>
</comment>
<gene>
    <name evidence="1" type="ORF">CAMRE0001_1188</name>
</gene>